<sequence length="161" mass="18115">MENPNLLLGGKWESVPDSGACGKRKTGEIEDTPEIDSGGEIAGVDHGGDETAKIDSAMAEEKKTREVTEFEDRYDILYPYQRKMIFEEEGFDMNDYIPSDDDELLEDMEAAPYDHEAALRYISQVRSSFGFDVDTSIPSWLKQGVFYFTPIPLSRPCPGRS</sequence>
<dbReference type="EMBL" id="JBEAFC010000008">
    <property type="protein sequence ID" value="KAL1547209.1"/>
    <property type="molecule type" value="Genomic_DNA"/>
</dbReference>
<comment type="caution">
    <text evidence="2">The sequence shown here is derived from an EMBL/GenBank/DDBJ whole genome shotgun (WGS) entry which is preliminary data.</text>
</comment>
<proteinExistence type="predicted"/>
<organism evidence="2 3">
    <name type="scientific">Salvia divinorum</name>
    <name type="common">Maria pastora</name>
    <name type="synonym">Diviner's sage</name>
    <dbReference type="NCBI Taxonomy" id="28513"/>
    <lineage>
        <taxon>Eukaryota</taxon>
        <taxon>Viridiplantae</taxon>
        <taxon>Streptophyta</taxon>
        <taxon>Embryophyta</taxon>
        <taxon>Tracheophyta</taxon>
        <taxon>Spermatophyta</taxon>
        <taxon>Magnoliopsida</taxon>
        <taxon>eudicotyledons</taxon>
        <taxon>Gunneridae</taxon>
        <taxon>Pentapetalae</taxon>
        <taxon>asterids</taxon>
        <taxon>lamiids</taxon>
        <taxon>Lamiales</taxon>
        <taxon>Lamiaceae</taxon>
        <taxon>Nepetoideae</taxon>
        <taxon>Mentheae</taxon>
        <taxon>Salviinae</taxon>
        <taxon>Salvia</taxon>
        <taxon>Salvia subgen. Calosphace</taxon>
    </lineage>
</organism>
<evidence type="ECO:0000256" key="1">
    <source>
        <dbReference type="SAM" id="MobiDB-lite"/>
    </source>
</evidence>
<evidence type="ECO:0000313" key="3">
    <source>
        <dbReference type="Proteomes" id="UP001567538"/>
    </source>
</evidence>
<evidence type="ECO:0000313" key="2">
    <source>
        <dbReference type="EMBL" id="KAL1547209.1"/>
    </source>
</evidence>
<dbReference type="AlphaFoldDB" id="A0ABD1GW23"/>
<gene>
    <name evidence="2" type="ORF">AAHA92_23711</name>
</gene>
<dbReference type="Proteomes" id="UP001567538">
    <property type="component" value="Unassembled WGS sequence"/>
</dbReference>
<reference evidence="2 3" key="1">
    <citation type="submission" date="2024-06" db="EMBL/GenBank/DDBJ databases">
        <title>A chromosome level genome sequence of Diviner's sage (Salvia divinorum).</title>
        <authorList>
            <person name="Ford S.A."/>
            <person name="Ro D.-K."/>
            <person name="Ness R.W."/>
            <person name="Phillips M.A."/>
        </authorList>
    </citation>
    <scope>NUCLEOTIDE SEQUENCE [LARGE SCALE GENOMIC DNA]</scope>
    <source>
        <strain evidence="2">SAF-2024a</strain>
        <tissue evidence="2">Leaf</tissue>
    </source>
</reference>
<name>A0ABD1GW23_SALDI</name>
<protein>
    <submittedName>
        <fullName evidence="2">Uncharacterized protein</fullName>
    </submittedName>
</protein>
<keyword evidence="3" id="KW-1185">Reference proteome</keyword>
<accession>A0ABD1GW23</accession>
<feature type="region of interest" description="Disordered" evidence="1">
    <location>
        <begin position="1"/>
        <end position="49"/>
    </location>
</feature>